<sequence>MRLNVLLLVFCENKVLLKILCICPVFRFVLRKFLKMVRGNMRGGRGGVRVGMRGTFSKKASFIPRHPFDLSVVENSVYFPRVATSPVPDDSNLLQALTKRNQELTPTDKEQQALNNLVTKVSSVLDNLVVAPGDFDKCQLEEIRQVGSFKKGTMRTGKNIADFVVIFKSIPTKESIEALSKKVEENLKESMKTEVISKAEMINIQITDKGFDIFNWQARICILIATVPPNIRKVENPELQKSLVNSLSAIRHIRWFEENANSSVKVLIRILRDLTTRFPEFAPMNPWIIDLLAHFAILSNANRQALSLNQAFRRVFQLLAAGLFLPGSSGLLDPCENIPVRVHTSLTLEQQDNLCMASQTLLRVLLHGGFKVILGIDKKENLITEMSVWDGVVISPLKLAYEAQNDSTLNNTDDDDMETGDGDENME</sequence>
<dbReference type="SUPFAM" id="SSF81301">
    <property type="entry name" value="Nucleotidyltransferase"/>
    <property type="match status" value="1"/>
</dbReference>
<dbReference type="Gene3D" id="1.10.1410.40">
    <property type="match status" value="1"/>
</dbReference>
<evidence type="ECO:0000256" key="6">
    <source>
        <dbReference type="ARBA" id="ARBA00023242"/>
    </source>
</evidence>
<dbReference type="Pfam" id="PF07528">
    <property type="entry name" value="DZF_N"/>
    <property type="match status" value="1"/>
</dbReference>
<dbReference type="InterPro" id="IPR043519">
    <property type="entry name" value="NT_sf"/>
</dbReference>
<dbReference type="GO" id="GO:0003677">
    <property type="term" value="F:DNA binding"/>
    <property type="evidence" value="ECO:0007669"/>
    <property type="project" value="UniProtKB-KW"/>
</dbReference>
<dbReference type="EMBL" id="CVRI01000020">
    <property type="protein sequence ID" value="CRK90631.1"/>
    <property type="molecule type" value="Genomic_DNA"/>
</dbReference>
<reference evidence="10 11" key="1">
    <citation type="submission" date="2015-04" db="EMBL/GenBank/DDBJ databases">
        <authorList>
            <person name="Syromyatnikov M.Y."/>
            <person name="Popov V.N."/>
        </authorList>
    </citation>
    <scope>NUCLEOTIDE SEQUENCE [LARGE SCALE GENOMIC DNA]</scope>
</reference>
<dbReference type="InterPro" id="IPR049402">
    <property type="entry name" value="DZF_dom_C"/>
</dbReference>
<evidence type="ECO:0000256" key="5">
    <source>
        <dbReference type="ARBA" id="ARBA00023163"/>
    </source>
</evidence>
<dbReference type="AlphaFoldDB" id="A0A1J1HRF7"/>
<feature type="region of interest" description="Disordered" evidence="7">
    <location>
        <begin position="405"/>
        <end position="427"/>
    </location>
</feature>
<accession>A0A1J1HRF7</accession>
<evidence type="ECO:0000313" key="11">
    <source>
        <dbReference type="Proteomes" id="UP000183832"/>
    </source>
</evidence>
<dbReference type="InterPro" id="IPR052134">
    <property type="entry name" value="ILF2"/>
</dbReference>
<dbReference type="OrthoDB" id="5775647at2759"/>
<dbReference type="Proteomes" id="UP000183832">
    <property type="component" value="Unassembled WGS sequence"/>
</dbReference>
<keyword evidence="8" id="KW-0732">Signal</keyword>
<dbReference type="InterPro" id="IPR006561">
    <property type="entry name" value="DZF_dom"/>
</dbReference>
<dbReference type="GO" id="GO:0045893">
    <property type="term" value="P:positive regulation of DNA-templated transcription"/>
    <property type="evidence" value="ECO:0007669"/>
    <property type="project" value="TreeGrafter"/>
</dbReference>
<evidence type="ECO:0000256" key="3">
    <source>
        <dbReference type="ARBA" id="ARBA00023125"/>
    </source>
</evidence>
<dbReference type="InterPro" id="IPR049401">
    <property type="entry name" value="DZF_dom_N"/>
</dbReference>
<name>A0A1J1HRF7_9DIPT</name>
<keyword evidence="2" id="KW-0805">Transcription regulation</keyword>
<dbReference type="PROSITE" id="PS50152">
    <property type="entry name" value="25A_SYNTH_3"/>
    <property type="match status" value="1"/>
</dbReference>
<evidence type="ECO:0000259" key="9">
    <source>
        <dbReference type="PROSITE" id="PS51703"/>
    </source>
</evidence>
<protein>
    <submittedName>
        <fullName evidence="10">CLUMA_CG004333, isoform A</fullName>
    </submittedName>
</protein>
<evidence type="ECO:0000256" key="4">
    <source>
        <dbReference type="ARBA" id="ARBA00023159"/>
    </source>
</evidence>
<gene>
    <name evidence="10" type="ORF">CLUMA_CG004333</name>
</gene>
<feature type="chain" id="PRO_5012859647" evidence="8">
    <location>
        <begin position="18"/>
        <end position="427"/>
    </location>
</feature>
<dbReference type="STRING" id="568069.A0A1J1HRF7"/>
<dbReference type="PANTHER" id="PTHR46447">
    <property type="entry name" value="INTERLEUKIN ENHANCER-BINDING FACTOR"/>
    <property type="match status" value="1"/>
</dbReference>
<feature type="domain" description="DZF" evidence="9">
    <location>
        <begin position="66"/>
        <end position="416"/>
    </location>
</feature>
<dbReference type="Pfam" id="PF20965">
    <property type="entry name" value="DZF_C"/>
    <property type="match status" value="1"/>
</dbReference>
<dbReference type="GO" id="GO:0003725">
    <property type="term" value="F:double-stranded RNA binding"/>
    <property type="evidence" value="ECO:0007669"/>
    <property type="project" value="TreeGrafter"/>
</dbReference>
<keyword evidence="5" id="KW-0804">Transcription</keyword>
<keyword evidence="11" id="KW-1185">Reference proteome</keyword>
<keyword evidence="4" id="KW-0010">Activator</keyword>
<evidence type="ECO:0000256" key="8">
    <source>
        <dbReference type="SAM" id="SignalP"/>
    </source>
</evidence>
<evidence type="ECO:0000256" key="2">
    <source>
        <dbReference type="ARBA" id="ARBA00023015"/>
    </source>
</evidence>
<feature type="signal peptide" evidence="8">
    <location>
        <begin position="1"/>
        <end position="17"/>
    </location>
</feature>
<evidence type="ECO:0000256" key="7">
    <source>
        <dbReference type="SAM" id="MobiDB-lite"/>
    </source>
</evidence>
<dbReference type="PANTHER" id="PTHR46447:SF1">
    <property type="entry name" value="INTERLEUKIN ENHANCER-BINDING FACTOR 2"/>
    <property type="match status" value="1"/>
</dbReference>
<feature type="compositionally biased region" description="Acidic residues" evidence="7">
    <location>
        <begin position="412"/>
        <end position="427"/>
    </location>
</feature>
<dbReference type="GO" id="GO:0071013">
    <property type="term" value="C:catalytic step 2 spliceosome"/>
    <property type="evidence" value="ECO:0007669"/>
    <property type="project" value="TreeGrafter"/>
</dbReference>
<organism evidence="10 11">
    <name type="scientific">Clunio marinus</name>
    <dbReference type="NCBI Taxonomy" id="568069"/>
    <lineage>
        <taxon>Eukaryota</taxon>
        <taxon>Metazoa</taxon>
        <taxon>Ecdysozoa</taxon>
        <taxon>Arthropoda</taxon>
        <taxon>Hexapoda</taxon>
        <taxon>Insecta</taxon>
        <taxon>Pterygota</taxon>
        <taxon>Neoptera</taxon>
        <taxon>Endopterygota</taxon>
        <taxon>Diptera</taxon>
        <taxon>Nematocera</taxon>
        <taxon>Chironomoidea</taxon>
        <taxon>Chironomidae</taxon>
        <taxon>Clunio</taxon>
    </lineage>
</organism>
<dbReference type="Gene3D" id="3.30.460.10">
    <property type="entry name" value="Beta Polymerase, domain 2"/>
    <property type="match status" value="1"/>
</dbReference>
<proteinExistence type="predicted"/>
<evidence type="ECO:0000256" key="1">
    <source>
        <dbReference type="ARBA" id="ARBA00004123"/>
    </source>
</evidence>
<evidence type="ECO:0000313" key="10">
    <source>
        <dbReference type="EMBL" id="CRK90631.1"/>
    </source>
</evidence>
<comment type="subcellular location">
    <subcellularLocation>
        <location evidence="1">Nucleus</location>
    </subcellularLocation>
</comment>
<dbReference type="SMART" id="SM00572">
    <property type="entry name" value="DZF"/>
    <property type="match status" value="1"/>
</dbReference>
<keyword evidence="3" id="KW-0238">DNA-binding</keyword>
<keyword evidence="6" id="KW-0539">Nucleus</keyword>
<dbReference type="PROSITE" id="PS51703">
    <property type="entry name" value="DZF"/>
    <property type="match status" value="1"/>
</dbReference>